<evidence type="ECO:0000313" key="2">
    <source>
        <dbReference type="Proteomes" id="UP001497680"/>
    </source>
</evidence>
<keyword evidence="2" id="KW-1185">Reference proteome</keyword>
<dbReference type="EMBL" id="MU394322">
    <property type="protein sequence ID" value="KAI6085758.1"/>
    <property type="molecule type" value="Genomic_DNA"/>
</dbReference>
<accession>A0ACC0CZD6</accession>
<dbReference type="Proteomes" id="UP001497680">
    <property type="component" value="Unassembled WGS sequence"/>
</dbReference>
<organism evidence="1 2">
    <name type="scientific">Hypoxylon rubiginosum</name>
    <dbReference type="NCBI Taxonomy" id="110542"/>
    <lineage>
        <taxon>Eukaryota</taxon>
        <taxon>Fungi</taxon>
        <taxon>Dikarya</taxon>
        <taxon>Ascomycota</taxon>
        <taxon>Pezizomycotina</taxon>
        <taxon>Sordariomycetes</taxon>
        <taxon>Xylariomycetidae</taxon>
        <taxon>Xylariales</taxon>
        <taxon>Hypoxylaceae</taxon>
        <taxon>Hypoxylon</taxon>
    </lineage>
</organism>
<proteinExistence type="predicted"/>
<protein>
    <submittedName>
        <fullName evidence="1">RlpA-like double-psi beta-barrel-protein domain-containing protein-containing protein</fullName>
    </submittedName>
</protein>
<gene>
    <name evidence="1" type="ORF">F4821DRAFT_260670</name>
</gene>
<sequence>MVSFTKIAVAIGTLIVPAIAHSGDMTYYTPGLGSCGWTNSESDMVVAMSPGQSGNCGKSINIHYQGKTEKAKIVDKCPGCAGDSIDVSPTVFKKFASLDVGRIQVTWDFA</sequence>
<evidence type="ECO:0000313" key="1">
    <source>
        <dbReference type="EMBL" id="KAI6085758.1"/>
    </source>
</evidence>
<name>A0ACC0CZD6_9PEZI</name>
<comment type="caution">
    <text evidence="1">The sequence shown here is derived from an EMBL/GenBank/DDBJ whole genome shotgun (WGS) entry which is preliminary data.</text>
</comment>
<reference evidence="1 2" key="1">
    <citation type="journal article" date="2022" name="New Phytol.">
        <title>Ecological generalism drives hyperdiversity of secondary metabolite gene clusters in xylarialean endophytes.</title>
        <authorList>
            <person name="Franco M.E.E."/>
            <person name="Wisecaver J.H."/>
            <person name="Arnold A.E."/>
            <person name="Ju Y.M."/>
            <person name="Slot J.C."/>
            <person name="Ahrendt S."/>
            <person name="Moore L.P."/>
            <person name="Eastman K.E."/>
            <person name="Scott K."/>
            <person name="Konkel Z."/>
            <person name="Mondo S.J."/>
            <person name="Kuo A."/>
            <person name="Hayes R.D."/>
            <person name="Haridas S."/>
            <person name="Andreopoulos B."/>
            <person name="Riley R."/>
            <person name="LaButti K."/>
            <person name="Pangilinan J."/>
            <person name="Lipzen A."/>
            <person name="Amirebrahimi M."/>
            <person name="Yan J."/>
            <person name="Adam C."/>
            <person name="Keymanesh K."/>
            <person name="Ng V."/>
            <person name="Louie K."/>
            <person name="Northen T."/>
            <person name="Drula E."/>
            <person name="Henrissat B."/>
            <person name="Hsieh H.M."/>
            <person name="Youens-Clark K."/>
            <person name="Lutzoni F."/>
            <person name="Miadlikowska J."/>
            <person name="Eastwood D.C."/>
            <person name="Hamelin R.C."/>
            <person name="Grigoriev I.V."/>
            <person name="U'Ren J.M."/>
        </authorList>
    </citation>
    <scope>NUCLEOTIDE SEQUENCE [LARGE SCALE GENOMIC DNA]</scope>
    <source>
        <strain evidence="1 2">ER1909</strain>
    </source>
</reference>